<evidence type="ECO:0000313" key="1">
    <source>
        <dbReference type="EMBL" id="NZA27688.1"/>
    </source>
</evidence>
<dbReference type="AlphaFoldDB" id="A0A853JGY2"/>
<dbReference type="Proteomes" id="UP000578091">
    <property type="component" value="Unassembled WGS sequence"/>
</dbReference>
<dbReference type="RefSeq" id="WP_180679458.1">
    <property type="nucleotide sequence ID" value="NZ_JACCKA010000084.1"/>
</dbReference>
<gene>
    <name evidence="1" type="ORF">H0E84_15005</name>
</gene>
<reference evidence="1 2" key="1">
    <citation type="submission" date="2020-07" db="EMBL/GenBank/DDBJ databases">
        <title>Luteimonas sp. SJ-92.</title>
        <authorList>
            <person name="Huang X.-X."/>
            <person name="Xu L."/>
            <person name="Sun J.-Q."/>
        </authorList>
    </citation>
    <scope>NUCLEOTIDE SEQUENCE [LARGE SCALE GENOMIC DNA]</scope>
    <source>
        <strain evidence="1 2">SJ-92</strain>
    </source>
</reference>
<dbReference type="PANTHER" id="PTHR17985:SF8">
    <property type="entry name" value="TRANSPORT AND GOLGI ORGANIZATION PROTEIN 2 HOMOLOG"/>
    <property type="match status" value="1"/>
</dbReference>
<comment type="caution">
    <text evidence="1">The sequence shown here is derived from an EMBL/GenBank/DDBJ whole genome shotgun (WGS) entry which is preliminary data.</text>
</comment>
<evidence type="ECO:0000313" key="2">
    <source>
        <dbReference type="Proteomes" id="UP000578091"/>
    </source>
</evidence>
<dbReference type="InterPro" id="IPR008551">
    <property type="entry name" value="TANGO2"/>
</dbReference>
<accession>A0A853JGY2</accession>
<dbReference type="EMBL" id="JACCKA010000084">
    <property type="protein sequence ID" value="NZA27688.1"/>
    <property type="molecule type" value="Genomic_DNA"/>
</dbReference>
<sequence>MCLIAIAWKVHPRYPLVLIANRDELHARPTAAAGPDPDALHVYGGRDLVQGGSWLQAARHGRLAAVTNVRCGTAPEVAPRSRGWLVRDFVRAEESAVSHVRDLLPRADEYGRFNLLAWDGDDLAFASNHPEPMHAPVSPGVHAMSNGAFDAPWPKSTLATRALEGWLGGLSHRVDPFADHACLAPLFGALADAAPAPDAALPDTGVGRDLERALSPPFVAGAEYGTRCSSVILVEGSRLLFAERRFGPGGAPLGESVAELMLAGAST</sequence>
<organism evidence="1 2">
    <name type="scientific">Luteimonas salinisoli</name>
    <dbReference type="NCBI Taxonomy" id="2752307"/>
    <lineage>
        <taxon>Bacteria</taxon>
        <taxon>Pseudomonadati</taxon>
        <taxon>Pseudomonadota</taxon>
        <taxon>Gammaproteobacteria</taxon>
        <taxon>Lysobacterales</taxon>
        <taxon>Lysobacteraceae</taxon>
        <taxon>Luteimonas</taxon>
    </lineage>
</organism>
<dbReference type="Pfam" id="PF05742">
    <property type="entry name" value="TANGO2"/>
    <property type="match status" value="1"/>
</dbReference>
<dbReference type="PANTHER" id="PTHR17985">
    <property type="entry name" value="SER/THR-RICH PROTEIN T10 IN DGCR REGION"/>
    <property type="match status" value="1"/>
</dbReference>
<proteinExistence type="predicted"/>
<keyword evidence="2" id="KW-1185">Reference proteome</keyword>
<name>A0A853JGY2_9GAMM</name>
<protein>
    <submittedName>
        <fullName evidence="1">NRDE family protein</fullName>
    </submittedName>
</protein>